<accession>A0A537IM72</accession>
<evidence type="ECO:0000256" key="4">
    <source>
        <dbReference type="ARBA" id="ARBA00022833"/>
    </source>
</evidence>
<keyword evidence="4 9" id="KW-0862">Zinc</keyword>
<dbReference type="NCBIfam" id="TIGR00624">
    <property type="entry name" value="tag"/>
    <property type="match status" value="1"/>
</dbReference>
<evidence type="ECO:0000256" key="8">
    <source>
        <dbReference type="ARBA" id="ARBA00066766"/>
    </source>
</evidence>
<keyword evidence="1 9" id="KW-0479">Metal-binding</keyword>
<dbReference type="Gene3D" id="1.10.340.30">
    <property type="entry name" value="Hypothetical protein, domain 2"/>
    <property type="match status" value="1"/>
</dbReference>
<dbReference type="EMBL" id="VBAP01000090">
    <property type="protein sequence ID" value="TMI72389.1"/>
    <property type="molecule type" value="Genomic_DNA"/>
</dbReference>
<keyword evidence="5" id="KW-0234">DNA repair</keyword>
<evidence type="ECO:0000256" key="3">
    <source>
        <dbReference type="ARBA" id="ARBA00022801"/>
    </source>
</evidence>
<evidence type="ECO:0000256" key="7">
    <source>
        <dbReference type="ARBA" id="ARBA00057608"/>
    </source>
</evidence>
<dbReference type="PANTHER" id="PTHR30037:SF4">
    <property type="entry name" value="DNA-3-METHYLADENINE GLYCOSYLASE I"/>
    <property type="match status" value="1"/>
</dbReference>
<sequence>MTRRTRATKRCAWAEDNPLMRAYHDREWGTPVHNDRRLFEFLILEGMQAGLSWDTILRKRGNFRRAFSRFDPKKVARYTARDVRRLMADAGIIRNRMKILAAIANARTLLEVQREFGSFHRYIWGFVDGRPLVNRHRTLAQIPAQTAVSVAMSKDLRRRGFHFVGPTICYAFMQAVGMVNDHTVDCFRRAQLAKLRIAN</sequence>
<gene>
    <name evidence="10" type="ORF">E6H05_11390</name>
</gene>
<dbReference type="GO" id="GO:0046872">
    <property type="term" value="F:metal ion binding"/>
    <property type="evidence" value="ECO:0007669"/>
    <property type="project" value="UniProtKB-KW"/>
</dbReference>
<protein>
    <recommendedName>
        <fullName evidence="8">DNA-3-methyladenine glycosylase I</fullName>
        <ecNumber evidence="8">3.2.2.20</ecNumber>
    </recommendedName>
</protein>
<name>A0A537IM72_9BACT</name>
<dbReference type="SUPFAM" id="SSF48150">
    <property type="entry name" value="DNA-glycosylase"/>
    <property type="match status" value="1"/>
</dbReference>
<dbReference type="EC" id="3.2.2.20" evidence="8"/>
<comment type="caution">
    <text evidence="10">The sequence shown here is derived from an EMBL/GenBank/DDBJ whole genome shotgun (WGS) entry which is preliminary data.</text>
</comment>
<dbReference type="Proteomes" id="UP000318834">
    <property type="component" value="Unassembled WGS sequence"/>
</dbReference>
<feature type="binding site" evidence="9">
    <location>
        <position position="11"/>
    </location>
    <ligand>
        <name>Zn(2+)</name>
        <dbReference type="ChEBI" id="CHEBI:29105"/>
    </ligand>
</feature>
<dbReference type="GO" id="GO:0006284">
    <property type="term" value="P:base-excision repair"/>
    <property type="evidence" value="ECO:0007669"/>
    <property type="project" value="InterPro"/>
</dbReference>
<reference evidence="10 11" key="1">
    <citation type="journal article" date="2019" name="Nat. Microbiol.">
        <title>Mediterranean grassland soil C-N compound turnover is dependent on rainfall and depth, and is mediated by genomically divergent microorganisms.</title>
        <authorList>
            <person name="Diamond S."/>
            <person name="Andeer P.F."/>
            <person name="Li Z."/>
            <person name="Crits-Christoph A."/>
            <person name="Burstein D."/>
            <person name="Anantharaman K."/>
            <person name="Lane K.R."/>
            <person name="Thomas B.C."/>
            <person name="Pan C."/>
            <person name="Northen T.R."/>
            <person name="Banfield J.F."/>
        </authorList>
    </citation>
    <scope>NUCLEOTIDE SEQUENCE [LARGE SCALE GENOMIC DNA]</scope>
    <source>
        <strain evidence="10">NP_8</strain>
    </source>
</reference>
<feature type="binding site" evidence="9">
    <location>
        <position position="182"/>
    </location>
    <ligand>
        <name>Zn(2+)</name>
        <dbReference type="ChEBI" id="CHEBI:29105"/>
    </ligand>
</feature>
<dbReference type="Pfam" id="PF03352">
    <property type="entry name" value="Adenine_glyco"/>
    <property type="match status" value="1"/>
</dbReference>
<dbReference type="FunFam" id="1.10.340.30:FF:000009">
    <property type="entry name" value="DNA-3-methyladenine glycosylase I"/>
    <property type="match status" value="1"/>
</dbReference>
<evidence type="ECO:0000256" key="1">
    <source>
        <dbReference type="ARBA" id="ARBA00022723"/>
    </source>
</evidence>
<evidence type="ECO:0000256" key="5">
    <source>
        <dbReference type="ARBA" id="ARBA00023204"/>
    </source>
</evidence>
<evidence type="ECO:0000256" key="9">
    <source>
        <dbReference type="PIRSR" id="PIRSR604597-1"/>
    </source>
</evidence>
<dbReference type="InterPro" id="IPR005019">
    <property type="entry name" value="Adenine_glyco"/>
</dbReference>
<evidence type="ECO:0000256" key="6">
    <source>
        <dbReference type="ARBA" id="ARBA00052558"/>
    </source>
</evidence>
<evidence type="ECO:0000256" key="2">
    <source>
        <dbReference type="ARBA" id="ARBA00022763"/>
    </source>
</evidence>
<dbReference type="InterPro" id="IPR004597">
    <property type="entry name" value="Tag"/>
</dbReference>
<keyword evidence="2" id="KW-0227">DNA damage</keyword>
<feature type="binding site" evidence="9">
    <location>
        <position position="24"/>
    </location>
    <ligand>
        <name>Zn(2+)</name>
        <dbReference type="ChEBI" id="CHEBI:29105"/>
    </ligand>
</feature>
<feature type="binding site" evidence="9">
    <location>
        <position position="186"/>
    </location>
    <ligand>
        <name>Zn(2+)</name>
        <dbReference type="ChEBI" id="CHEBI:29105"/>
    </ligand>
</feature>
<proteinExistence type="predicted"/>
<dbReference type="PANTHER" id="PTHR30037">
    <property type="entry name" value="DNA-3-METHYLADENINE GLYCOSYLASE 1"/>
    <property type="match status" value="1"/>
</dbReference>
<comment type="catalytic activity">
    <reaction evidence="6">
        <text>Hydrolysis of alkylated DNA, releasing 3-methyladenine.</text>
        <dbReference type="EC" id="3.2.2.20"/>
    </reaction>
</comment>
<dbReference type="InterPro" id="IPR011257">
    <property type="entry name" value="DNA_glycosylase"/>
</dbReference>
<dbReference type="InterPro" id="IPR052891">
    <property type="entry name" value="DNA-3mA_glycosylase"/>
</dbReference>
<comment type="function">
    <text evidence="7">Hydrolysis of the deoxyribose N-glycosidic bond to excise 3-methyladenine from the damaged DNA polymer formed by alkylation lesions.</text>
</comment>
<organism evidence="10 11">
    <name type="scientific">Candidatus Segetimicrobium genomatis</name>
    <dbReference type="NCBI Taxonomy" id="2569760"/>
    <lineage>
        <taxon>Bacteria</taxon>
        <taxon>Bacillati</taxon>
        <taxon>Candidatus Sysuimicrobiota</taxon>
        <taxon>Candidatus Sysuimicrobiia</taxon>
        <taxon>Candidatus Sysuimicrobiales</taxon>
        <taxon>Candidatus Segetimicrobiaceae</taxon>
        <taxon>Candidatus Segetimicrobium</taxon>
    </lineage>
</organism>
<dbReference type="AlphaFoldDB" id="A0A537IM72"/>
<evidence type="ECO:0000313" key="11">
    <source>
        <dbReference type="Proteomes" id="UP000318834"/>
    </source>
</evidence>
<dbReference type="GO" id="GO:0008725">
    <property type="term" value="F:DNA-3-methyladenine glycosylase activity"/>
    <property type="evidence" value="ECO:0007669"/>
    <property type="project" value="UniProtKB-EC"/>
</dbReference>
<keyword evidence="3" id="KW-0378">Hydrolase</keyword>
<evidence type="ECO:0000313" key="10">
    <source>
        <dbReference type="EMBL" id="TMI72389.1"/>
    </source>
</evidence>